<dbReference type="EMBL" id="CP092900">
    <property type="protein sequence ID" value="UTC24944.1"/>
    <property type="molecule type" value="Genomic_DNA"/>
</dbReference>
<comment type="subcellular location">
    <subcellularLocation>
        <location evidence="1">Membrane</location>
        <topology evidence="1">Single-pass membrane protein</topology>
    </subcellularLocation>
</comment>
<dbReference type="RefSeq" id="WP_258568733.1">
    <property type="nucleotide sequence ID" value="NZ_CP092900.1"/>
</dbReference>
<evidence type="ECO:0000256" key="2">
    <source>
        <dbReference type="ARBA" id="ARBA00007862"/>
    </source>
</evidence>
<dbReference type="InterPro" id="IPR010200">
    <property type="entry name" value="HflC"/>
</dbReference>
<reference evidence="8 9" key="1">
    <citation type="journal article" date="2022" name="Nat. Microbiol.">
        <title>The microbiome of a bacterivorous marine choanoflagellate contains a resource-demanding obligate bacterial associate.</title>
        <authorList>
            <person name="Needham D.M."/>
            <person name="Poirier C."/>
            <person name="Bachy C."/>
            <person name="George E.E."/>
            <person name="Wilken S."/>
            <person name="Yung C.C.M."/>
            <person name="Limardo A.J."/>
            <person name="Morando M."/>
            <person name="Sudek L."/>
            <person name="Malmstrom R.R."/>
            <person name="Keeling P.J."/>
            <person name="Santoro A.E."/>
            <person name="Worden A.Z."/>
        </authorList>
    </citation>
    <scope>NUCLEOTIDE SEQUENCE [LARGE SCALE GENOMIC DNA]</scope>
    <source>
        <strain evidence="8 9">Comchoano-1</strain>
    </source>
</reference>
<evidence type="ECO:0000256" key="5">
    <source>
        <dbReference type="ARBA" id="ARBA00023136"/>
    </source>
</evidence>
<keyword evidence="5" id="KW-0472">Membrane</keyword>
<evidence type="ECO:0000259" key="7">
    <source>
        <dbReference type="SMART" id="SM00244"/>
    </source>
</evidence>
<dbReference type="Pfam" id="PF01145">
    <property type="entry name" value="Band_7"/>
    <property type="match status" value="1"/>
</dbReference>
<dbReference type="GO" id="GO:0008233">
    <property type="term" value="F:peptidase activity"/>
    <property type="evidence" value="ECO:0007669"/>
    <property type="project" value="UniProtKB-KW"/>
</dbReference>
<comment type="similarity">
    <text evidence="2 6">Belongs to the band 7/mec-2 family. HflC subfamily.</text>
</comment>
<dbReference type="PANTHER" id="PTHR42911">
    <property type="entry name" value="MODULATOR OF FTSH PROTEASE HFLC"/>
    <property type="match status" value="1"/>
</dbReference>
<keyword evidence="9" id="KW-1185">Reference proteome</keyword>
<evidence type="ECO:0000256" key="6">
    <source>
        <dbReference type="PIRNR" id="PIRNR005651"/>
    </source>
</evidence>
<dbReference type="InterPro" id="IPR036013">
    <property type="entry name" value="Band_7/SPFH_dom_sf"/>
</dbReference>
<gene>
    <name evidence="8" type="ORF">MMH89_02120</name>
</gene>
<keyword evidence="8" id="KW-0645">Protease</keyword>
<dbReference type="SUPFAM" id="SSF117892">
    <property type="entry name" value="Band 7/SPFH domain"/>
    <property type="match status" value="1"/>
</dbReference>
<dbReference type="PANTHER" id="PTHR42911:SF1">
    <property type="entry name" value="MODULATOR OF FTSH PROTEASE HFLC"/>
    <property type="match status" value="1"/>
</dbReference>
<comment type="function">
    <text evidence="6">HflC and HflK could regulate a protease.</text>
</comment>
<evidence type="ECO:0000256" key="4">
    <source>
        <dbReference type="ARBA" id="ARBA00022989"/>
    </source>
</evidence>
<evidence type="ECO:0000313" key="9">
    <source>
        <dbReference type="Proteomes" id="UP001055955"/>
    </source>
</evidence>
<dbReference type="CDD" id="cd03405">
    <property type="entry name" value="SPFH_HflC"/>
    <property type="match status" value="1"/>
</dbReference>
<evidence type="ECO:0000256" key="1">
    <source>
        <dbReference type="ARBA" id="ARBA00004167"/>
    </source>
</evidence>
<evidence type="ECO:0000256" key="3">
    <source>
        <dbReference type="ARBA" id="ARBA00022692"/>
    </source>
</evidence>
<keyword evidence="8" id="KW-0378">Hydrolase</keyword>
<name>A0ABY5DL29_9GAMM</name>
<keyword evidence="4" id="KW-1133">Transmembrane helix</keyword>
<sequence>MKQTVNILLVILLGVLFALESMFVITPHNKAMLSYLGDLKSDGSGTIVYDAGLYFKLPFFEKVIRIDQRLQSFDVPSTRVLTADLKDVHVDYYVKWRVKDYESFYKSLNNGNFDLASGIIKSKSIDALRAEFGVRVLSEIIAGDDRDAMLDSMMTRTANSVSDIGIEVVDVRLKRVDYPQEVTLSVYENMRSSRERDAKKYRATGVAAAQEISSKADRDVIVIIEGAKREAAEHVAQAHAIAADVYANSFKKAPDFYTFYLKMIGYKNSVNDKDFFVLDPNNSEYYRDLAT</sequence>
<dbReference type="Proteomes" id="UP001055955">
    <property type="component" value="Chromosome"/>
</dbReference>
<dbReference type="GO" id="GO:0006508">
    <property type="term" value="P:proteolysis"/>
    <property type="evidence" value="ECO:0007669"/>
    <property type="project" value="UniProtKB-KW"/>
</dbReference>
<dbReference type="SMART" id="SM00244">
    <property type="entry name" value="PHB"/>
    <property type="match status" value="1"/>
</dbReference>
<feature type="domain" description="Band 7" evidence="7">
    <location>
        <begin position="20"/>
        <end position="190"/>
    </location>
</feature>
<dbReference type="PIRSF" id="PIRSF005651">
    <property type="entry name" value="HflC"/>
    <property type="match status" value="1"/>
</dbReference>
<evidence type="ECO:0000313" key="8">
    <source>
        <dbReference type="EMBL" id="UTC24944.1"/>
    </source>
</evidence>
<organism evidence="8 9">
    <name type="scientific">Candidatus Comchoanobacter bicostacola</name>
    <dbReference type="NCBI Taxonomy" id="2919598"/>
    <lineage>
        <taxon>Bacteria</taxon>
        <taxon>Pseudomonadati</taxon>
        <taxon>Pseudomonadota</taxon>
        <taxon>Gammaproteobacteria</taxon>
        <taxon>Candidatus Comchoanobacterales</taxon>
        <taxon>Candidatus Comchoanobacteraceae</taxon>
        <taxon>Candidatus Comchoanobacter</taxon>
    </lineage>
</organism>
<accession>A0ABY5DL29</accession>
<dbReference type="InterPro" id="IPR001107">
    <property type="entry name" value="Band_7"/>
</dbReference>
<proteinExistence type="inferred from homology"/>
<protein>
    <recommendedName>
        <fullName evidence="6">Protein HflC</fullName>
    </recommendedName>
</protein>
<dbReference type="Gene3D" id="3.30.479.30">
    <property type="entry name" value="Band 7 domain"/>
    <property type="match status" value="1"/>
</dbReference>
<keyword evidence="3" id="KW-0812">Transmembrane</keyword>